<reference evidence="1 2" key="1">
    <citation type="submission" date="2019-04" db="EMBL/GenBank/DDBJ databases">
        <title>Lampropedia sp YIM MLB12 draf genome.</title>
        <authorList>
            <person name="Wang Y.-X."/>
        </authorList>
    </citation>
    <scope>NUCLEOTIDE SEQUENCE [LARGE SCALE GENOMIC DNA]</scope>
    <source>
        <strain evidence="1 2">YIM MLB12</strain>
    </source>
</reference>
<dbReference type="InterPro" id="IPR029045">
    <property type="entry name" value="ClpP/crotonase-like_dom_sf"/>
</dbReference>
<proteinExistence type="predicted"/>
<dbReference type="GO" id="GO:0003824">
    <property type="term" value="F:catalytic activity"/>
    <property type="evidence" value="ECO:0007669"/>
    <property type="project" value="UniProtKB-ARBA"/>
</dbReference>
<dbReference type="EMBL" id="SSWX01000017">
    <property type="protein sequence ID" value="THJ32154.1"/>
    <property type="molecule type" value="Genomic_DNA"/>
</dbReference>
<accession>A0A4S5BIB2</accession>
<dbReference type="RefSeq" id="WP_136407099.1">
    <property type="nucleotide sequence ID" value="NZ_JARXRQ010000022.1"/>
</dbReference>
<comment type="caution">
    <text evidence="1">The sequence shown here is derived from an EMBL/GenBank/DDBJ whole genome shotgun (WGS) entry which is preliminary data.</text>
</comment>
<dbReference type="Proteomes" id="UP000306236">
    <property type="component" value="Unassembled WGS sequence"/>
</dbReference>
<dbReference type="PANTHER" id="PTHR43459">
    <property type="entry name" value="ENOYL-COA HYDRATASE"/>
    <property type="match status" value="1"/>
</dbReference>
<dbReference type="SUPFAM" id="SSF52096">
    <property type="entry name" value="ClpP/crotonase"/>
    <property type="match status" value="1"/>
</dbReference>
<dbReference type="CDD" id="cd06558">
    <property type="entry name" value="crotonase-like"/>
    <property type="match status" value="1"/>
</dbReference>
<gene>
    <name evidence="1" type="ORF">E8K88_12965</name>
</gene>
<dbReference type="OrthoDB" id="5291143at2"/>
<organism evidence="1 2">
    <name type="scientific">Lampropedia aestuarii</name>
    <dbReference type="NCBI Taxonomy" id="2562762"/>
    <lineage>
        <taxon>Bacteria</taxon>
        <taxon>Pseudomonadati</taxon>
        <taxon>Pseudomonadota</taxon>
        <taxon>Betaproteobacteria</taxon>
        <taxon>Burkholderiales</taxon>
        <taxon>Comamonadaceae</taxon>
        <taxon>Lampropedia</taxon>
    </lineage>
</organism>
<dbReference type="PANTHER" id="PTHR43459:SF1">
    <property type="entry name" value="EG:BACN32G11.4 PROTEIN"/>
    <property type="match status" value="1"/>
</dbReference>
<evidence type="ECO:0000313" key="1">
    <source>
        <dbReference type="EMBL" id="THJ32154.1"/>
    </source>
</evidence>
<protein>
    <submittedName>
        <fullName evidence="1">Enoyl-CoA hydratase</fullName>
    </submittedName>
</protein>
<name>A0A4S5BIB2_9BURK</name>
<dbReference type="Gene3D" id="3.90.226.10">
    <property type="entry name" value="2-enoyl-CoA Hydratase, Chain A, domain 1"/>
    <property type="match status" value="1"/>
</dbReference>
<evidence type="ECO:0000313" key="2">
    <source>
        <dbReference type="Proteomes" id="UP000306236"/>
    </source>
</evidence>
<keyword evidence="2" id="KW-1185">Reference proteome</keyword>
<dbReference type="InterPro" id="IPR001753">
    <property type="entry name" value="Enoyl-CoA_hydra/iso"/>
</dbReference>
<dbReference type="Pfam" id="PF00378">
    <property type="entry name" value="ECH_1"/>
    <property type="match status" value="1"/>
</dbReference>
<dbReference type="AlphaFoldDB" id="A0A4S5BIB2"/>
<sequence length="266" mass="28375">MTPASPTSLLQLERQGAIAILRLNDAKRLNPLSTPLQQELLAALQTLASDTSVRCLVLTGEGRGFCVGADLSGMQAPEGQSLGAHTGHVMRTQSNPVIELLQSMPFPVLTSVNGPSAGAGVGLALAGDICVAAESAYFVLTFMPRLGIVPDLGITWWLERLLGRARAMGMALLGERLSAADAKHMGLIWDCVPDAQLAEHTLALAARLAALPKHAALELRAAYAHAAKQDLPAQLAYEAQRQQDLIDRPEFSEGVAAFLEKREPRF</sequence>